<evidence type="ECO:0000313" key="2">
    <source>
        <dbReference type="RefSeq" id="XP_028151452.1"/>
    </source>
</evidence>
<dbReference type="AlphaFoldDB" id="A0A6P7GZ89"/>
<name>A0A6P7GZ89_DIAVI</name>
<dbReference type="RefSeq" id="XP_028151452.1">
    <property type="nucleotide sequence ID" value="XM_028295651.1"/>
</dbReference>
<feature type="region of interest" description="Disordered" evidence="1">
    <location>
        <begin position="190"/>
        <end position="256"/>
    </location>
</feature>
<accession>A0A6P7GZ89</accession>
<evidence type="ECO:0000256" key="1">
    <source>
        <dbReference type="SAM" id="MobiDB-lite"/>
    </source>
</evidence>
<proteinExistence type="predicted"/>
<organism evidence="2">
    <name type="scientific">Diabrotica virgifera virgifera</name>
    <name type="common">western corn rootworm</name>
    <dbReference type="NCBI Taxonomy" id="50390"/>
    <lineage>
        <taxon>Eukaryota</taxon>
        <taxon>Metazoa</taxon>
        <taxon>Ecdysozoa</taxon>
        <taxon>Arthropoda</taxon>
        <taxon>Hexapoda</taxon>
        <taxon>Insecta</taxon>
        <taxon>Pterygota</taxon>
        <taxon>Neoptera</taxon>
        <taxon>Endopterygota</taxon>
        <taxon>Coleoptera</taxon>
        <taxon>Polyphaga</taxon>
        <taxon>Cucujiformia</taxon>
        <taxon>Chrysomeloidea</taxon>
        <taxon>Chrysomelidae</taxon>
        <taxon>Galerucinae</taxon>
        <taxon>Diabroticina</taxon>
        <taxon>Diabroticites</taxon>
        <taxon>Diabrotica</taxon>
    </lineage>
</organism>
<protein>
    <submittedName>
        <fullName evidence="2">Uncharacterized protein LOC114344819</fullName>
    </submittedName>
</protein>
<dbReference type="InParanoid" id="A0A6P7GZ89"/>
<sequence length="256" mass="28300">MMVALVSRERALNIPAAENNSETLLQSKSSPPVPDVQISNIPHDKGAIKGTLLAATEVCEVMLPTPAQVQENDTTRDLAIMLPAEILPPVSNFQEVDLPASDELNLTSTSKLTDVCVSNIHNVSMHEESTTTGQSSPLVPVIVRKVEFEQFNFTCIHSSNIQTIERSHRITKGKGREKVKKMMDVSNEGVTYDYSSGSEDDYQPLSSTSDEDEECSNIASKRQKLKTKTTLTEVKHKTNVKSKRKKENNSEKINNS</sequence>
<reference evidence="2" key="1">
    <citation type="submission" date="2025-08" db="UniProtKB">
        <authorList>
            <consortium name="RefSeq"/>
        </authorList>
    </citation>
    <scope>IDENTIFICATION</scope>
    <source>
        <tissue evidence="2">Whole insect</tissue>
    </source>
</reference>
<feature type="compositionally biased region" description="Basic residues" evidence="1">
    <location>
        <begin position="237"/>
        <end position="246"/>
    </location>
</feature>
<gene>
    <name evidence="2" type="primary">LOC114344819</name>
</gene>